<organism evidence="1 2">
    <name type="scientific">Trichonephila inaurata madagascariensis</name>
    <dbReference type="NCBI Taxonomy" id="2747483"/>
    <lineage>
        <taxon>Eukaryota</taxon>
        <taxon>Metazoa</taxon>
        <taxon>Ecdysozoa</taxon>
        <taxon>Arthropoda</taxon>
        <taxon>Chelicerata</taxon>
        <taxon>Arachnida</taxon>
        <taxon>Araneae</taxon>
        <taxon>Araneomorphae</taxon>
        <taxon>Entelegynae</taxon>
        <taxon>Araneoidea</taxon>
        <taxon>Nephilidae</taxon>
        <taxon>Trichonephila</taxon>
        <taxon>Trichonephila inaurata</taxon>
    </lineage>
</organism>
<keyword evidence="2" id="KW-1185">Reference proteome</keyword>
<dbReference type="EMBL" id="BMAV01023156">
    <property type="protein sequence ID" value="GFY78723.1"/>
    <property type="molecule type" value="Genomic_DNA"/>
</dbReference>
<gene>
    <name evidence="1" type="ORF">TNIN_49611</name>
</gene>
<reference evidence="1" key="1">
    <citation type="submission" date="2020-08" db="EMBL/GenBank/DDBJ databases">
        <title>Multicomponent nature underlies the extraordinary mechanical properties of spider dragline silk.</title>
        <authorList>
            <person name="Kono N."/>
            <person name="Nakamura H."/>
            <person name="Mori M."/>
            <person name="Yoshida Y."/>
            <person name="Ohtoshi R."/>
            <person name="Malay A.D."/>
            <person name="Moran D.A.P."/>
            <person name="Tomita M."/>
            <person name="Numata K."/>
            <person name="Arakawa K."/>
        </authorList>
    </citation>
    <scope>NUCLEOTIDE SEQUENCE</scope>
</reference>
<dbReference type="Proteomes" id="UP000886998">
    <property type="component" value="Unassembled WGS sequence"/>
</dbReference>
<accession>A0A8X7CRR5</accession>
<comment type="caution">
    <text evidence="1">The sequence shown here is derived from an EMBL/GenBank/DDBJ whole genome shotgun (WGS) entry which is preliminary data.</text>
</comment>
<evidence type="ECO:0000313" key="2">
    <source>
        <dbReference type="Proteomes" id="UP000886998"/>
    </source>
</evidence>
<proteinExistence type="predicted"/>
<name>A0A8X7CRR5_9ARAC</name>
<evidence type="ECO:0000313" key="1">
    <source>
        <dbReference type="EMBL" id="GFY78723.1"/>
    </source>
</evidence>
<sequence length="67" mass="7306">MIEYLTTSSPVSVATSGTLGWGRCGSSQLGMMSGASGFLLDWLGTYGRLCQWIMLTYEPKVQKLLLL</sequence>
<dbReference type="AlphaFoldDB" id="A0A8X7CRR5"/>
<protein>
    <submittedName>
        <fullName evidence="1">Uncharacterized protein</fullName>
    </submittedName>
</protein>